<organism evidence="2 3">
    <name type="scientific">Olea europaea subsp. europaea</name>
    <dbReference type="NCBI Taxonomy" id="158383"/>
    <lineage>
        <taxon>Eukaryota</taxon>
        <taxon>Viridiplantae</taxon>
        <taxon>Streptophyta</taxon>
        <taxon>Embryophyta</taxon>
        <taxon>Tracheophyta</taxon>
        <taxon>Spermatophyta</taxon>
        <taxon>Magnoliopsida</taxon>
        <taxon>eudicotyledons</taxon>
        <taxon>Gunneridae</taxon>
        <taxon>Pentapetalae</taxon>
        <taxon>asterids</taxon>
        <taxon>lamiids</taxon>
        <taxon>Lamiales</taxon>
        <taxon>Oleaceae</taxon>
        <taxon>Oleeae</taxon>
        <taxon>Olea</taxon>
    </lineage>
</organism>
<gene>
    <name evidence="2" type="ORF">OLEA9_A048273</name>
</gene>
<evidence type="ECO:0000256" key="1">
    <source>
        <dbReference type="SAM" id="MobiDB-lite"/>
    </source>
</evidence>
<evidence type="ECO:0000313" key="3">
    <source>
        <dbReference type="Proteomes" id="UP000594638"/>
    </source>
</evidence>
<accession>A0A8S0RRK4</accession>
<reference evidence="2 3" key="1">
    <citation type="submission" date="2019-12" db="EMBL/GenBank/DDBJ databases">
        <authorList>
            <person name="Alioto T."/>
            <person name="Alioto T."/>
            <person name="Gomez Garrido J."/>
        </authorList>
    </citation>
    <scope>NUCLEOTIDE SEQUENCE [LARGE SCALE GENOMIC DNA]</scope>
</reference>
<dbReference type="OrthoDB" id="1930729at2759"/>
<proteinExistence type="predicted"/>
<dbReference type="Gramene" id="OE9A048273T1">
    <property type="protein sequence ID" value="OE9A048273C1"/>
    <property type="gene ID" value="OE9A048273"/>
</dbReference>
<protein>
    <submittedName>
        <fullName evidence="2">Uncharacterized protein</fullName>
    </submittedName>
</protein>
<dbReference type="EMBL" id="CACTIH010003683">
    <property type="protein sequence ID" value="CAA2981936.1"/>
    <property type="molecule type" value="Genomic_DNA"/>
</dbReference>
<dbReference type="Proteomes" id="UP000594638">
    <property type="component" value="Unassembled WGS sequence"/>
</dbReference>
<keyword evidence="3" id="KW-1185">Reference proteome</keyword>
<sequence length="167" mass="18413">MGVRGASGGWGTFCSLHVYAILRPTNAEAQQPYFSTFVSYDDPFIPVLDDIARTVVVPQFNASGDSSRKGGHAVREDSDEEASEGRSRRPEVIRKKVRRAAIPTVGTVRILSSPRVIDLALVRTPVEEIGVLFLTLAAKRSFSRATEHDSGKSHWNICTRPYQRGRG</sequence>
<comment type="caution">
    <text evidence="2">The sequence shown here is derived from an EMBL/GenBank/DDBJ whole genome shotgun (WGS) entry which is preliminary data.</text>
</comment>
<dbReference type="AlphaFoldDB" id="A0A8S0RRK4"/>
<feature type="region of interest" description="Disordered" evidence="1">
    <location>
        <begin position="63"/>
        <end position="90"/>
    </location>
</feature>
<evidence type="ECO:0000313" key="2">
    <source>
        <dbReference type="EMBL" id="CAA2981936.1"/>
    </source>
</evidence>
<name>A0A8S0RRK4_OLEEU</name>